<proteinExistence type="predicted"/>
<evidence type="ECO:0000313" key="2">
    <source>
        <dbReference type="Proteomes" id="UP000594014"/>
    </source>
</evidence>
<sequence length="223" mass="25482">MDNLKSYRENEIKWYVLAYLLLVVVVCYPTTTQSVNIELATKIETLITSTFLSGIVCSLAFVFDSLFSSQLKDILLYLGFTKMPGATVFTRIQENRLRDLRINIDGAQSRYKEIIESMPSSKEKQRYENSKWYSLYSAHKEDVRVLSVHRDFLLCRDLYTTTVSLTVLTLIMMAISLLPFSWIILGYLLIMLVVTNIAAHNKASRFVNTVIAVDLASAPKLEN</sequence>
<name>A0ACD1A7P3_9FIRM</name>
<organism evidence="1 2">
    <name type="scientific">Anoxybacterium hadale</name>
    <dbReference type="NCBI Taxonomy" id="3408580"/>
    <lineage>
        <taxon>Bacteria</taxon>
        <taxon>Bacillati</taxon>
        <taxon>Bacillota</taxon>
        <taxon>Clostridia</taxon>
        <taxon>Peptostreptococcales</taxon>
        <taxon>Anaerovoracaceae</taxon>
        <taxon>Anoxybacterium</taxon>
    </lineage>
</organism>
<keyword evidence="2" id="KW-1185">Reference proteome</keyword>
<dbReference type="Proteomes" id="UP000594014">
    <property type="component" value="Chromosome"/>
</dbReference>
<protein>
    <submittedName>
        <fullName evidence="1">Uncharacterized protein</fullName>
    </submittedName>
</protein>
<accession>A0ACD1A7P3</accession>
<reference evidence="1" key="1">
    <citation type="submission" date="2019-08" db="EMBL/GenBank/DDBJ databases">
        <title>Genome sequence of Clostridiales bacterium MT110.</title>
        <authorList>
            <person name="Cao J."/>
        </authorList>
    </citation>
    <scope>NUCLEOTIDE SEQUENCE</scope>
    <source>
        <strain evidence="1">MT110</strain>
    </source>
</reference>
<evidence type="ECO:0000313" key="1">
    <source>
        <dbReference type="EMBL" id="QOX62379.1"/>
    </source>
</evidence>
<gene>
    <name evidence="1" type="ORF">FRZ06_02895</name>
</gene>
<dbReference type="EMBL" id="CP042469">
    <property type="protein sequence ID" value="QOX62379.1"/>
    <property type="molecule type" value="Genomic_DNA"/>
</dbReference>